<name>E4ZQG4_LEPMJ</name>
<protein>
    <submittedName>
        <fullName evidence="1">Predicted protein</fullName>
    </submittedName>
</protein>
<dbReference type="EMBL" id="FP929116">
    <property type="protein sequence ID" value="CBX93639.1"/>
    <property type="molecule type" value="Genomic_DNA"/>
</dbReference>
<dbReference type="AlphaFoldDB" id="E4ZQG4"/>
<dbReference type="HOGENOM" id="CLU_3143370_0_0_1"/>
<dbReference type="VEuPathDB" id="FungiDB:LEMA_uP033130.1"/>
<dbReference type="Proteomes" id="UP000002668">
    <property type="component" value="Genome"/>
</dbReference>
<evidence type="ECO:0000313" key="2">
    <source>
        <dbReference type="Proteomes" id="UP000002668"/>
    </source>
</evidence>
<sequence length="49" mass="5398">MSPLQLRQAYLRVHETKGGAEYTPLDHYKSKRALAQGSEPAEGALAIPF</sequence>
<keyword evidence="2" id="KW-1185">Reference proteome</keyword>
<organism evidence="2">
    <name type="scientific">Leptosphaeria maculans (strain JN3 / isolate v23.1.3 / race Av1-4-5-6-7-8)</name>
    <name type="common">Blackleg fungus</name>
    <name type="synonym">Phoma lingam</name>
    <dbReference type="NCBI Taxonomy" id="985895"/>
    <lineage>
        <taxon>Eukaryota</taxon>
        <taxon>Fungi</taxon>
        <taxon>Dikarya</taxon>
        <taxon>Ascomycota</taxon>
        <taxon>Pezizomycotina</taxon>
        <taxon>Dothideomycetes</taxon>
        <taxon>Pleosporomycetidae</taxon>
        <taxon>Pleosporales</taxon>
        <taxon>Pleosporineae</taxon>
        <taxon>Leptosphaeriaceae</taxon>
        <taxon>Plenodomus</taxon>
        <taxon>Plenodomus lingam/Leptosphaeria maculans species complex</taxon>
    </lineage>
</organism>
<accession>E4ZQG4</accession>
<reference evidence="2" key="1">
    <citation type="journal article" date="2011" name="Nat. Commun.">
        <title>Effector diversification within compartments of the Leptosphaeria maculans genome affected by Repeat-Induced Point mutations.</title>
        <authorList>
            <person name="Rouxel T."/>
            <person name="Grandaubert J."/>
            <person name="Hane J.K."/>
            <person name="Hoede C."/>
            <person name="van de Wouw A.P."/>
            <person name="Couloux A."/>
            <person name="Dominguez V."/>
            <person name="Anthouard V."/>
            <person name="Bally P."/>
            <person name="Bourras S."/>
            <person name="Cozijnsen A.J."/>
            <person name="Ciuffetti L.M."/>
            <person name="Degrave A."/>
            <person name="Dilmaghani A."/>
            <person name="Duret L."/>
            <person name="Fudal I."/>
            <person name="Goodwin S.B."/>
            <person name="Gout L."/>
            <person name="Glaser N."/>
            <person name="Linglin J."/>
            <person name="Kema G.H.J."/>
            <person name="Lapalu N."/>
            <person name="Lawrence C.B."/>
            <person name="May K."/>
            <person name="Meyer M."/>
            <person name="Ollivier B."/>
            <person name="Poulain J."/>
            <person name="Schoch C.L."/>
            <person name="Simon A."/>
            <person name="Spatafora J.W."/>
            <person name="Stachowiak A."/>
            <person name="Turgeon B.G."/>
            <person name="Tyler B.M."/>
            <person name="Vincent D."/>
            <person name="Weissenbach J."/>
            <person name="Amselem J."/>
            <person name="Quesneville H."/>
            <person name="Oliver R.P."/>
            <person name="Wincker P."/>
            <person name="Balesdent M.-H."/>
            <person name="Howlett B.J."/>
        </authorList>
    </citation>
    <scope>NUCLEOTIDE SEQUENCE [LARGE SCALE GENOMIC DNA]</scope>
    <source>
        <strain evidence="2">JN3 / isolate v23.1.3 / race Av1-4-5-6-7-8</strain>
    </source>
</reference>
<evidence type="ECO:0000313" key="1">
    <source>
        <dbReference type="EMBL" id="CBX93639.1"/>
    </source>
</evidence>
<proteinExistence type="predicted"/>
<gene>
    <name evidence="1" type="ORF">LEMA_uP033130.1</name>
</gene>
<dbReference type="InParanoid" id="E4ZQG4"/>